<dbReference type="GO" id="GO:0009279">
    <property type="term" value="C:cell outer membrane"/>
    <property type="evidence" value="ECO:0007669"/>
    <property type="project" value="UniProtKB-SubCell"/>
</dbReference>
<sequence>MKMYLRMKRKGLYATGLAVMAGHVMAQSDVRLYGALDAGLLNITNTSGGTGYLPGKVNAGTLRALKDGGISTSNWGLSGNETLGGQLKALFQLQGNVNLANGSGGGPNSNSATSLFNQMAVIGLSGDFGTIKLGRQASPTYFAMASTDARGARYFGSALNGLVALNSASKAFIGNNSNVAFGTIYNDNALVYTSPTIGDVTFNVGYAAGESGGSVRANSQQSLTAVYRANDWTLSALYYNGYGNDVPVATALYGKALGDKAPAAVAAAGLVPTANTNRLVSLGALYRWNAYKVSGALYRATNPAHAVLPGGAASLGMWTLGAGWDISPAVNLTTGYYRITDHTNVGNQASQSAVGLDVLLSKRTLLYLVGARVRNQGANMNFSPVYATAVAANSNARAVMAGTRHTF</sequence>
<keyword evidence="10" id="KW-0998">Cell outer membrane</keyword>
<evidence type="ECO:0000256" key="7">
    <source>
        <dbReference type="ARBA" id="ARBA00023065"/>
    </source>
</evidence>
<feature type="signal peptide" evidence="11">
    <location>
        <begin position="1"/>
        <end position="26"/>
    </location>
</feature>
<dbReference type="CDD" id="cd00342">
    <property type="entry name" value="gram_neg_porins"/>
    <property type="match status" value="1"/>
</dbReference>
<dbReference type="GO" id="GO:0046930">
    <property type="term" value="C:pore complex"/>
    <property type="evidence" value="ECO:0007669"/>
    <property type="project" value="UniProtKB-KW"/>
</dbReference>
<evidence type="ECO:0000256" key="6">
    <source>
        <dbReference type="ARBA" id="ARBA00022729"/>
    </source>
</evidence>
<evidence type="ECO:0000256" key="10">
    <source>
        <dbReference type="ARBA" id="ARBA00023237"/>
    </source>
</evidence>
<dbReference type="AlphaFoldDB" id="A0A7W2EI92"/>
<dbReference type="GO" id="GO:0015288">
    <property type="term" value="F:porin activity"/>
    <property type="evidence" value="ECO:0007669"/>
    <property type="project" value="UniProtKB-KW"/>
</dbReference>
<keyword evidence="8" id="KW-0626">Porin</keyword>
<keyword evidence="5" id="KW-0812">Transmembrane</keyword>
<name>A0A7W2EI92_9BURK</name>
<evidence type="ECO:0000256" key="1">
    <source>
        <dbReference type="ARBA" id="ARBA00004571"/>
    </source>
</evidence>
<evidence type="ECO:0000256" key="11">
    <source>
        <dbReference type="SAM" id="SignalP"/>
    </source>
</evidence>
<dbReference type="Pfam" id="PF13609">
    <property type="entry name" value="Porin_4"/>
    <property type="match status" value="1"/>
</dbReference>
<comment type="subunit">
    <text evidence="2">Homotrimer.</text>
</comment>
<comment type="subcellular location">
    <subcellularLocation>
        <location evidence="1">Cell outer membrane</location>
        <topology evidence="1">Multi-pass membrane protein</topology>
    </subcellularLocation>
</comment>
<evidence type="ECO:0000313" key="13">
    <source>
        <dbReference type="EMBL" id="MBA5606427.1"/>
    </source>
</evidence>
<keyword evidence="6 11" id="KW-0732">Signal</keyword>
<keyword evidence="14" id="KW-1185">Reference proteome</keyword>
<dbReference type="RefSeq" id="WP_182218512.1">
    <property type="nucleotide sequence ID" value="NZ_JACEZS010000011.1"/>
</dbReference>
<dbReference type="InterPro" id="IPR050298">
    <property type="entry name" value="Gram-neg_bact_OMP"/>
</dbReference>
<keyword evidence="3" id="KW-0813">Transport</keyword>
<dbReference type="GO" id="GO:0006811">
    <property type="term" value="P:monoatomic ion transport"/>
    <property type="evidence" value="ECO:0007669"/>
    <property type="project" value="UniProtKB-KW"/>
</dbReference>
<keyword evidence="7" id="KW-0406">Ion transport</keyword>
<evidence type="ECO:0000256" key="2">
    <source>
        <dbReference type="ARBA" id="ARBA00011233"/>
    </source>
</evidence>
<evidence type="ECO:0000256" key="3">
    <source>
        <dbReference type="ARBA" id="ARBA00022448"/>
    </source>
</evidence>
<keyword evidence="9" id="KW-0472">Membrane</keyword>
<dbReference type="Gene3D" id="2.40.160.10">
    <property type="entry name" value="Porin"/>
    <property type="match status" value="1"/>
</dbReference>
<feature type="domain" description="Porin" evidence="12">
    <location>
        <begin position="15"/>
        <end position="377"/>
    </location>
</feature>
<evidence type="ECO:0000259" key="12">
    <source>
        <dbReference type="Pfam" id="PF13609"/>
    </source>
</evidence>
<dbReference type="Proteomes" id="UP000566711">
    <property type="component" value="Unassembled WGS sequence"/>
</dbReference>
<feature type="chain" id="PRO_5030881726" evidence="11">
    <location>
        <begin position="27"/>
        <end position="407"/>
    </location>
</feature>
<keyword evidence="4" id="KW-1134">Transmembrane beta strand</keyword>
<dbReference type="InterPro" id="IPR033900">
    <property type="entry name" value="Gram_neg_porin_domain"/>
</dbReference>
<dbReference type="EMBL" id="JACEZS010000011">
    <property type="protein sequence ID" value="MBA5606427.1"/>
    <property type="molecule type" value="Genomic_DNA"/>
</dbReference>
<evidence type="ECO:0000256" key="9">
    <source>
        <dbReference type="ARBA" id="ARBA00023136"/>
    </source>
</evidence>
<organism evidence="13 14">
    <name type="scientific">Rugamonas fusca</name>
    <dbReference type="NCBI Taxonomy" id="2758568"/>
    <lineage>
        <taxon>Bacteria</taxon>
        <taxon>Pseudomonadati</taxon>
        <taxon>Pseudomonadota</taxon>
        <taxon>Betaproteobacteria</taxon>
        <taxon>Burkholderiales</taxon>
        <taxon>Oxalobacteraceae</taxon>
        <taxon>Telluria group</taxon>
        <taxon>Rugamonas</taxon>
    </lineage>
</organism>
<protein>
    <submittedName>
        <fullName evidence="13">Porin</fullName>
    </submittedName>
</protein>
<accession>A0A7W2EI92</accession>
<dbReference type="SUPFAM" id="SSF56935">
    <property type="entry name" value="Porins"/>
    <property type="match status" value="1"/>
</dbReference>
<reference evidence="13 14" key="1">
    <citation type="submission" date="2020-07" db="EMBL/GenBank/DDBJ databases">
        <title>Novel species isolated from subtropical streams in China.</title>
        <authorList>
            <person name="Lu H."/>
        </authorList>
    </citation>
    <scope>NUCLEOTIDE SEQUENCE [LARGE SCALE GENOMIC DNA]</scope>
    <source>
        <strain evidence="13 14">FT3S</strain>
    </source>
</reference>
<dbReference type="PANTHER" id="PTHR34501">
    <property type="entry name" value="PROTEIN YDDL-RELATED"/>
    <property type="match status" value="1"/>
</dbReference>
<evidence type="ECO:0000256" key="4">
    <source>
        <dbReference type="ARBA" id="ARBA00022452"/>
    </source>
</evidence>
<proteinExistence type="predicted"/>
<evidence type="ECO:0000313" key="14">
    <source>
        <dbReference type="Proteomes" id="UP000566711"/>
    </source>
</evidence>
<dbReference type="PANTHER" id="PTHR34501:SF9">
    <property type="entry name" value="MAJOR OUTER MEMBRANE PROTEIN P.IA"/>
    <property type="match status" value="1"/>
</dbReference>
<evidence type="ECO:0000256" key="5">
    <source>
        <dbReference type="ARBA" id="ARBA00022692"/>
    </source>
</evidence>
<comment type="caution">
    <text evidence="13">The sequence shown here is derived from an EMBL/GenBank/DDBJ whole genome shotgun (WGS) entry which is preliminary data.</text>
</comment>
<dbReference type="InterPro" id="IPR023614">
    <property type="entry name" value="Porin_dom_sf"/>
</dbReference>
<gene>
    <name evidence="13" type="ORF">H3H36_13800</name>
</gene>
<evidence type="ECO:0000256" key="8">
    <source>
        <dbReference type="ARBA" id="ARBA00023114"/>
    </source>
</evidence>